<dbReference type="SMART" id="SM00534">
    <property type="entry name" value="MUTSac"/>
    <property type="match status" value="1"/>
</dbReference>
<dbReference type="InterPro" id="IPR000432">
    <property type="entry name" value="DNA_mismatch_repair_MutS_C"/>
</dbReference>
<evidence type="ECO:0000313" key="6">
    <source>
        <dbReference type="Proteomes" id="UP000523079"/>
    </source>
</evidence>
<dbReference type="GO" id="GO:0006298">
    <property type="term" value="P:mismatch repair"/>
    <property type="evidence" value="ECO:0007669"/>
    <property type="project" value="InterPro"/>
</dbReference>
<evidence type="ECO:0000256" key="2">
    <source>
        <dbReference type="ARBA" id="ARBA00022840"/>
    </source>
</evidence>
<dbReference type="AlphaFoldDB" id="A0A7W3P4H4"/>
<dbReference type="EMBL" id="JACGWT010000001">
    <property type="protein sequence ID" value="MBA8792916.1"/>
    <property type="molecule type" value="Genomic_DNA"/>
</dbReference>
<keyword evidence="3" id="KW-0238">DNA-binding</keyword>
<keyword evidence="6" id="KW-1185">Reference proteome</keyword>
<dbReference type="GO" id="GO:0005524">
    <property type="term" value="F:ATP binding"/>
    <property type="evidence" value="ECO:0007669"/>
    <property type="project" value="UniProtKB-KW"/>
</dbReference>
<dbReference type="InterPro" id="IPR027417">
    <property type="entry name" value="P-loop_NTPase"/>
</dbReference>
<sequence>MLPDDDLDLDAPLPSWTDDLVVDLQAEPLFEAMAGGDDLLYAVARQVLLRPLDDVALIEYRQQILRDCSRVPEVVRALYELAGDALDVRRRVFGGFMRDNPRVVLHHAIDVLADLLPYLRRLRRIADEAMDRLGDSGLRTLFAAIVTDLDENYCQQVEAEIARLQLPGGVVIGKRLGLGNAGVGDVLHRPERQHLADRLGFGDTRSFSFQVAARDQAGVDALSDLESRGVNRVADAAGQAADHLVGLFRKLRVELGFYLGCAQLQTALETAGVAVTRPEPLRTDGSRLTAHGLYDPCLVLGGAGGAAARPVGNDLNADDRTTVVITGANSGGKSTFLRAVGLGVLMSQCGLFVCAEDWTWTLRSGLFTHFLREEDATLTSGRFDDELRRMKDIVDAVTPGGLVLMNESFASTNESEAAEIGAEVVQGLTRAGVGVVVVTHLYALADRLQHSRDEPLFLRAERRGDGVRTYRLVEAEPLPTSFGADLYARLSPWPEPQR</sequence>
<accession>A0A7W3P4H4</accession>
<dbReference type="Proteomes" id="UP000523079">
    <property type="component" value="Unassembled WGS sequence"/>
</dbReference>
<dbReference type="SUPFAM" id="SSF52540">
    <property type="entry name" value="P-loop containing nucleoside triphosphate hydrolases"/>
    <property type="match status" value="1"/>
</dbReference>
<evidence type="ECO:0000256" key="1">
    <source>
        <dbReference type="ARBA" id="ARBA00022741"/>
    </source>
</evidence>
<evidence type="ECO:0000313" key="5">
    <source>
        <dbReference type="EMBL" id="MBA8792916.1"/>
    </source>
</evidence>
<reference evidence="5 6" key="1">
    <citation type="submission" date="2020-07" db="EMBL/GenBank/DDBJ databases">
        <title>Sequencing the genomes of 1000 actinobacteria strains.</title>
        <authorList>
            <person name="Klenk H.-P."/>
        </authorList>
    </citation>
    <scope>NUCLEOTIDE SEQUENCE [LARGE SCALE GENOMIC DNA]</scope>
    <source>
        <strain evidence="5 6">DSM 100723</strain>
    </source>
</reference>
<protein>
    <recommendedName>
        <fullName evidence="4">DNA mismatch repair proteins mutS family domain-containing protein</fullName>
    </recommendedName>
</protein>
<dbReference type="GO" id="GO:0030983">
    <property type="term" value="F:mismatched DNA binding"/>
    <property type="evidence" value="ECO:0007669"/>
    <property type="project" value="InterPro"/>
</dbReference>
<evidence type="ECO:0000256" key="3">
    <source>
        <dbReference type="ARBA" id="ARBA00023125"/>
    </source>
</evidence>
<evidence type="ECO:0000259" key="4">
    <source>
        <dbReference type="SMART" id="SM00534"/>
    </source>
</evidence>
<proteinExistence type="predicted"/>
<comment type="caution">
    <text evidence="5">The sequence shown here is derived from an EMBL/GenBank/DDBJ whole genome shotgun (WGS) entry which is preliminary data.</text>
</comment>
<dbReference type="PANTHER" id="PTHR11361">
    <property type="entry name" value="DNA MISMATCH REPAIR PROTEIN MUTS FAMILY MEMBER"/>
    <property type="match status" value="1"/>
</dbReference>
<organism evidence="5 6">
    <name type="scientific">Microlunatus kandeliicorticis</name>
    <dbReference type="NCBI Taxonomy" id="1759536"/>
    <lineage>
        <taxon>Bacteria</taxon>
        <taxon>Bacillati</taxon>
        <taxon>Actinomycetota</taxon>
        <taxon>Actinomycetes</taxon>
        <taxon>Propionibacteriales</taxon>
        <taxon>Propionibacteriaceae</taxon>
        <taxon>Microlunatus</taxon>
    </lineage>
</organism>
<dbReference type="Gene3D" id="3.40.50.300">
    <property type="entry name" value="P-loop containing nucleotide triphosphate hydrolases"/>
    <property type="match status" value="1"/>
</dbReference>
<dbReference type="GO" id="GO:0005829">
    <property type="term" value="C:cytosol"/>
    <property type="evidence" value="ECO:0007669"/>
    <property type="project" value="TreeGrafter"/>
</dbReference>
<gene>
    <name evidence="5" type="ORF">FHX74_000510</name>
</gene>
<name>A0A7W3P4H4_9ACTN</name>
<feature type="domain" description="DNA mismatch repair proteins mutS family" evidence="4">
    <location>
        <begin position="320"/>
        <end position="491"/>
    </location>
</feature>
<keyword evidence="1" id="KW-0547">Nucleotide-binding</keyword>
<keyword evidence="2" id="KW-0067">ATP-binding</keyword>
<dbReference type="PANTHER" id="PTHR11361:SF34">
    <property type="entry name" value="DNA MISMATCH REPAIR PROTEIN MSH1, MITOCHONDRIAL"/>
    <property type="match status" value="1"/>
</dbReference>
<dbReference type="GO" id="GO:0140664">
    <property type="term" value="F:ATP-dependent DNA damage sensor activity"/>
    <property type="evidence" value="ECO:0007669"/>
    <property type="project" value="InterPro"/>
</dbReference>
<dbReference type="Pfam" id="PF00488">
    <property type="entry name" value="MutS_V"/>
    <property type="match status" value="1"/>
</dbReference>
<dbReference type="InterPro" id="IPR045076">
    <property type="entry name" value="MutS"/>
</dbReference>